<evidence type="ECO:0000313" key="3">
    <source>
        <dbReference type="Proteomes" id="UP001632037"/>
    </source>
</evidence>
<feature type="region of interest" description="Disordered" evidence="1">
    <location>
        <begin position="22"/>
        <end position="42"/>
    </location>
</feature>
<dbReference type="Proteomes" id="UP001632037">
    <property type="component" value="Unassembled WGS sequence"/>
</dbReference>
<protein>
    <recommendedName>
        <fullName evidence="4">START domain-containing protein</fullName>
    </recommendedName>
</protein>
<name>A0ABD3FY62_9STRA</name>
<gene>
    <name evidence="2" type="ORF">V7S43_004097</name>
</gene>
<accession>A0ABD3FY62</accession>
<sequence length="354" mass="40266">MDTLASDVSAIDALLYDSAPVQKTQGPKRKMRHYERQRKQKTELEQQIASLSEVLQQEQAKKKAKVDKSPSRYSLVWEACIRRDLEATLAAEAQKRWLQAAIRGKIELIDDLKTVVRQHMNIASLIAAASPENGSKLFLQPSDDLLYSMDIQDINDLYAQTDLVFGSCCSELETERSEFSRTETTDPSGVSVFVVRKQLMMYSYEQTSQAMWMFSNHIHRQVDREEFEAFDDRETTQAVKFRIMRRLPGGDLASLTQRITTRRFVEKDRVVIVLKSFTAGEGPLRGIQTDETGWITIQPSSTGHVTFIGLCLSKFLCTSIAPCRSHPPSSSTTSCKVSFKRVTKRFSRLLKLCF</sequence>
<comment type="caution">
    <text evidence="2">The sequence shown here is derived from an EMBL/GenBank/DDBJ whole genome shotgun (WGS) entry which is preliminary data.</text>
</comment>
<evidence type="ECO:0000256" key="1">
    <source>
        <dbReference type="SAM" id="MobiDB-lite"/>
    </source>
</evidence>
<feature type="compositionally biased region" description="Basic residues" evidence="1">
    <location>
        <begin position="26"/>
        <end position="39"/>
    </location>
</feature>
<reference evidence="2 3" key="1">
    <citation type="submission" date="2024-09" db="EMBL/GenBank/DDBJ databases">
        <title>Genome sequencing and assembly of Phytophthora oleae, isolate VK10A, causative agent of rot of olive drupes.</title>
        <authorList>
            <person name="Conti Taguali S."/>
            <person name="Riolo M."/>
            <person name="La Spada F."/>
            <person name="Cacciola S.O."/>
            <person name="Dionisio G."/>
        </authorList>
    </citation>
    <scope>NUCLEOTIDE SEQUENCE [LARGE SCALE GENOMIC DNA]</scope>
    <source>
        <strain evidence="2 3">VK10A</strain>
    </source>
</reference>
<organism evidence="2 3">
    <name type="scientific">Phytophthora oleae</name>
    <dbReference type="NCBI Taxonomy" id="2107226"/>
    <lineage>
        <taxon>Eukaryota</taxon>
        <taxon>Sar</taxon>
        <taxon>Stramenopiles</taxon>
        <taxon>Oomycota</taxon>
        <taxon>Peronosporomycetes</taxon>
        <taxon>Peronosporales</taxon>
        <taxon>Peronosporaceae</taxon>
        <taxon>Phytophthora</taxon>
    </lineage>
</organism>
<proteinExistence type="predicted"/>
<dbReference type="EMBL" id="JBIMZQ010000006">
    <property type="protein sequence ID" value="KAL3670912.1"/>
    <property type="molecule type" value="Genomic_DNA"/>
</dbReference>
<evidence type="ECO:0008006" key="4">
    <source>
        <dbReference type="Google" id="ProtNLM"/>
    </source>
</evidence>
<dbReference type="AlphaFoldDB" id="A0ABD3FY62"/>
<keyword evidence="3" id="KW-1185">Reference proteome</keyword>
<evidence type="ECO:0000313" key="2">
    <source>
        <dbReference type="EMBL" id="KAL3670912.1"/>
    </source>
</evidence>